<comment type="caution">
    <text evidence="5">The sequence shown here is derived from an EMBL/GenBank/DDBJ whole genome shotgun (WGS) entry which is preliminary data.</text>
</comment>
<keyword evidence="2" id="KW-0521">NADP</keyword>
<dbReference type="Pfam" id="PF05368">
    <property type="entry name" value="NmrA"/>
    <property type="match status" value="1"/>
</dbReference>
<evidence type="ECO:0000256" key="1">
    <source>
        <dbReference type="ARBA" id="ARBA00006328"/>
    </source>
</evidence>
<dbReference type="GO" id="GO:0016491">
    <property type="term" value="F:oxidoreductase activity"/>
    <property type="evidence" value="ECO:0007669"/>
    <property type="project" value="UniProtKB-KW"/>
</dbReference>
<evidence type="ECO:0000313" key="6">
    <source>
        <dbReference type="Proteomes" id="UP000076552"/>
    </source>
</evidence>
<name>A0A166Q863_9PEZI</name>
<dbReference type="InterPro" id="IPR036291">
    <property type="entry name" value="NAD(P)-bd_dom_sf"/>
</dbReference>
<protein>
    <submittedName>
        <fullName evidence="5">NAD dependent epimerase</fullName>
    </submittedName>
</protein>
<sequence length="308" mass="33274">MSQQTIFVSGATGTVGGAVARSLLSEGITVCALARDPESPAAKALSTLGTSITPGDYDDDAALTEAMKGVTGAFLNLTPNFVDRNWELKAAKRIMAAAKEAGATHFVYSSGFAVQAPELLKHWDPNSSTAMVLLSKQSIEKEVRKAGFESWTILRPGSFAANYLVPLVAVFPDLVKDGRFITALRPENKIPMVDPNDIGKFASAAFQDPFKFNSEEVAISSELLTVDDIMAKLAKVTGRDIKAVYLSDEEVEAQKAGNPFIAGQLAARDLDQFADVKKTQSWGIPLGTFDEYLEREKDRVKETYGQLA</sequence>
<dbReference type="PANTHER" id="PTHR42748:SF30">
    <property type="entry name" value="NMRA-LIKE DOMAIN-CONTAINING PROTEIN"/>
    <property type="match status" value="1"/>
</dbReference>
<gene>
    <name evidence="5" type="ORF">CT0861_02602</name>
</gene>
<evidence type="ECO:0000256" key="2">
    <source>
        <dbReference type="ARBA" id="ARBA00022857"/>
    </source>
</evidence>
<keyword evidence="6" id="KW-1185">Reference proteome</keyword>
<dbReference type="EMBL" id="LFIV01000143">
    <property type="protein sequence ID" value="KZL67629.1"/>
    <property type="molecule type" value="Genomic_DNA"/>
</dbReference>
<proteinExistence type="inferred from homology"/>
<dbReference type="InterPro" id="IPR051164">
    <property type="entry name" value="NmrA-like_oxidored"/>
</dbReference>
<dbReference type="Proteomes" id="UP000076552">
    <property type="component" value="Unassembled WGS sequence"/>
</dbReference>
<feature type="domain" description="NmrA-like" evidence="4">
    <location>
        <begin position="3"/>
        <end position="254"/>
    </location>
</feature>
<dbReference type="Gene3D" id="3.90.25.10">
    <property type="entry name" value="UDP-galactose 4-epimerase, domain 1"/>
    <property type="match status" value="1"/>
</dbReference>
<evidence type="ECO:0000256" key="3">
    <source>
        <dbReference type="ARBA" id="ARBA00023002"/>
    </source>
</evidence>
<evidence type="ECO:0000313" key="5">
    <source>
        <dbReference type="EMBL" id="KZL67629.1"/>
    </source>
</evidence>
<evidence type="ECO:0000259" key="4">
    <source>
        <dbReference type="Pfam" id="PF05368"/>
    </source>
</evidence>
<dbReference type="AlphaFoldDB" id="A0A166Q863"/>
<dbReference type="GO" id="GO:0005634">
    <property type="term" value="C:nucleus"/>
    <property type="evidence" value="ECO:0007669"/>
    <property type="project" value="TreeGrafter"/>
</dbReference>
<comment type="similarity">
    <text evidence="1">Belongs to the NmrA-type oxidoreductase family.</text>
</comment>
<keyword evidence="3" id="KW-0560">Oxidoreductase</keyword>
<dbReference type="Gene3D" id="3.40.50.720">
    <property type="entry name" value="NAD(P)-binding Rossmann-like Domain"/>
    <property type="match status" value="1"/>
</dbReference>
<dbReference type="SUPFAM" id="SSF51735">
    <property type="entry name" value="NAD(P)-binding Rossmann-fold domains"/>
    <property type="match status" value="1"/>
</dbReference>
<dbReference type="STRING" id="708197.A0A166Q863"/>
<dbReference type="InterPro" id="IPR008030">
    <property type="entry name" value="NmrA-like"/>
</dbReference>
<dbReference type="CDD" id="cd05251">
    <property type="entry name" value="NmrA_like_SDR_a"/>
    <property type="match status" value="1"/>
</dbReference>
<accession>A0A166Q863</accession>
<organism evidence="5 6">
    <name type="scientific">Colletotrichum tofieldiae</name>
    <dbReference type="NCBI Taxonomy" id="708197"/>
    <lineage>
        <taxon>Eukaryota</taxon>
        <taxon>Fungi</taxon>
        <taxon>Dikarya</taxon>
        <taxon>Ascomycota</taxon>
        <taxon>Pezizomycotina</taxon>
        <taxon>Sordariomycetes</taxon>
        <taxon>Hypocreomycetidae</taxon>
        <taxon>Glomerellales</taxon>
        <taxon>Glomerellaceae</taxon>
        <taxon>Colletotrichum</taxon>
        <taxon>Colletotrichum spaethianum species complex</taxon>
    </lineage>
</organism>
<reference evidence="5 6" key="1">
    <citation type="submission" date="2015-06" db="EMBL/GenBank/DDBJ databases">
        <title>Survival trade-offs in plant roots during colonization by closely related pathogenic and mutualistic fungi.</title>
        <authorList>
            <person name="Hacquard S."/>
            <person name="Kracher B."/>
            <person name="Hiruma K."/>
            <person name="Weinman A."/>
            <person name="Muench P."/>
            <person name="Garrido Oter R."/>
            <person name="Ver Loren van Themaat E."/>
            <person name="Dallerey J.-F."/>
            <person name="Damm U."/>
            <person name="Henrissat B."/>
            <person name="Lespinet O."/>
            <person name="Thon M."/>
            <person name="Kemen E."/>
            <person name="McHardy A.C."/>
            <person name="Schulze-Lefert P."/>
            <person name="O'Connell R.J."/>
        </authorList>
    </citation>
    <scope>NUCLEOTIDE SEQUENCE [LARGE SCALE GENOMIC DNA]</scope>
    <source>
        <strain evidence="5 6">0861</strain>
    </source>
</reference>
<dbReference type="PANTHER" id="PTHR42748">
    <property type="entry name" value="NITROGEN METABOLITE REPRESSION PROTEIN NMRA FAMILY MEMBER"/>
    <property type="match status" value="1"/>
</dbReference>